<feature type="modified residue" description="N6-(pyridoxal phosphate)lysine" evidence="3">
    <location>
        <position position="201"/>
    </location>
</feature>
<evidence type="ECO:0000313" key="5">
    <source>
        <dbReference type="EMBL" id="QJQ06528.1"/>
    </source>
</evidence>
<dbReference type="Gene3D" id="3.40.640.10">
    <property type="entry name" value="Type I PLP-dependent aspartate aminotransferase-like (Major domain)"/>
    <property type="match status" value="1"/>
</dbReference>
<dbReference type="AlphaFoldDB" id="A0A6M4A6G8"/>
<comment type="similarity">
    <text evidence="1 4">Belongs to the DegT/DnrJ/EryC1 family.</text>
</comment>
<reference evidence="5 6" key="1">
    <citation type="journal article" date="2019" name="Int. J. Syst. Evol. Microbiol.">
        <title>Undibacterium piscinae sp. nov., isolated from Korean shiner intestine.</title>
        <authorList>
            <person name="Lee S.Y."/>
            <person name="Kang W."/>
            <person name="Kim P.S."/>
            <person name="Kim H.S."/>
            <person name="Sung H."/>
            <person name="Shin N.R."/>
            <person name="Whon T.W."/>
            <person name="Yun J.H."/>
            <person name="Lee J.Y."/>
            <person name="Lee J.Y."/>
            <person name="Jung M.J."/>
            <person name="Jeong Y.S."/>
            <person name="Tak E.J."/>
            <person name="Han J.E."/>
            <person name="Hyun D.W."/>
            <person name="Kang M.S."/>
            <person name="Lee K.E."/>
            <person name="Lee B.H."/>
            <person name="Bae J.W."/>
        </authorList>
    </citation>
    <scope>NUCLEOTIDE SEQUENCE [LARGE SCALE GENOMIC DNA]</scope>
    <source>
        <strain evidence="5 6">S11R28</strain>
    </source>
</reference>
<evidence type="ECO:0008006" key="7">
    <source>
        <dbReference type="Google" id="ProtNLM"/>
    </source>
</evidence>
<keyword evidence="6" id="KW-1185">Reference proteome</keyword>
<evidence type="ECO:0000313" key="6">
    <source>
        <dbReference type="Proteomes" id="UP000274350"/>
    </source>
</evidence>
<organism evidence="5 6">
    <name type="scientific">Undibacterium piscinae</name>
    <dbReference type="NCBI Taxonomy" id="2495591"/>
    <lineage>
        <taxon>Bacteria</taxon>
        <taxon>Pseudomonadati</taxon>
        <taxon>Pseudomonadota</taxon>
        <taxon>Betaproteobacteria</taxon>
        <taxon>Burkholderiales</taxon>
        <taxon>Oxalobacteraceae</taxon>
        <taxon>Undibacterium</taxon>
    </lineage>
</organism>
<proteinExistence type="inferred from homology"/>
<dbReference type="InterPro" id="IPR015422">
    <property type="entry name" value="PyrdxlP-dep_Trfase_small"/>
</dbReference>
<dbReference type="EMBL" id="CP051152">
    <property type="protein sequence ID" value="QJQ06528.1"/>
    <property type="molecule type" value="Genomic_DNA"/>
</dbReference>
<gene>
    <name evidence="5" type="ORF">EJG51_012495</name>
</gene>
<dbReference type="Gene3D" id="3.90.1150.10">
    <property type="entry name" value="Aspartate Aminotransferase, domain 1"/>
    <property type="match status" value="1"/>
</dbReference>
<sequence length="417" mass="46784">MDGFYAASFAKSFKAQGMRHYRLAYAEWSCAEYLVIVRCILMGEINQGRYLTALSKQLMEYYSSSPIYLSNYGHHAIEVALNIFHRSRSERNQVIIPAYICPSVVQAIQTCGLIAVSVDVDDDLNLNPNAMLAAFGSRTLAVIAPHMYGCPAKIEQIEQICKDAQIFLIDDAAQVMGVRSNNGQLLGTFGDVGILSFAQSKTLVTGIRGSGGALIVNNMAHNEAAKLMMEALPPSYKRMSALLDFLWNYHWSAYTGNSSYYLGRLLGLFGWRSEKSNHYSMISNLEAGIALIQFSKLLDINRQKIRVAELYYQNLKKSEVIGFPQYSEGRYLARIMLKLPEMVDLTVMKEKLKKKGVESRLGYKSFFSQNTKNAEQLSLRMLGVPCGASMTPVEIEEICKILHLTLSEIKLHSERNN</sequence>
<dbReference type="Proteomes" id="UP000274350">
    <property type="component" value="Chromosome"/>
</dbReference>
<dbReference type="KEGG" id="upi:EJG51_012495"/>
<feature type="active site" description="Proton acceptor" evidence="2">
    <location>
        <position position="201"/>
    </location>
</feature>
<dbReference type="InterPro" id="IPR015421">
    <property type="entry name" value="PyrdxlP-dep_Trfase_major"/>
</dbReference>
<dbReference type="SUPFAM" id="SSF53383">
    <property type="entry name" value="PLP-dependent transferases"/>
    <property type="match status" value="1"/>
</dbReference>
<keyword evidence="3 4" id="KW-0663">Pyridoxal phosphate</keyword>
<accession>A0A6M4A6G8</accession>
<dbReference type="GO" id="GO:0000271">
    <property type="term" value="P:polysaccharide biosynthetic process"/>
    <property type="evidence" value="ECO:0007669"/>
    <property type="project" value="TreeGrafter"/>
</dbReference>
<protein>
    <recommendedName>
        <fullName evidence="7">DegT/DnrJ/EryC1/StrS aminotransferase family protein</fullName>
    </recommendedName>
</protein>
<evidence type="ECO:0000256" key="2">
    <source>
        <dbReference type="PIRSR" id="PIRSR000390-1"/>
    </source>
</evidence>
<dbReference type="GO" id="GO:0008483">
    <property type="term" value="F:transaminase activity"/>
    <property type="evidence" value="ECO:0007669"/>
    <property type="project" value="TreeGrafter"/>
</dbReference>
<dbReference type="PIRSF" id="PIRSF000390">
    <property type="entry name" value="PLP_StrS"/>
    <property type="match status" value="1"/>
</dbReference>
<name>A0A6M4A6G8_9BURK</name>
<dbReference type="Pfam" id="PF01041">
    <property type="entry name" value="DegT_DnrJ_EryC1"/>
    <property type="match status" value="1"/>
</dbReference>
<dbReference type="PANTHER" id="PTHR30244">
    <property type="entry name" value="TRANSAMINASE"/>
    <property type="match status" value="1"/>
</dbReference>
<evidence type="ECO:0000256" key="1">
    <source>
        <dbReference type="ARBA" id="ARBA00037999"/>
    </source>
</evidence>
<dbReference type="InterPro" id="IPR000653">
    <property type="entry name" value="DegT/StrS_aminotransferase"/>
</dbReference>
<evidence type="ECO:0000256" key="4">
    <source>
        <dbReference type="RuleBase" id="RU004508"/>
    </source>
</evidence>
<dbReference type="InterPro" id="IPR015424">
    <property type="entry name" value="PyrdxlP-dep_Trfase"/>
</dbReference>
<dbReference type="GO" id="GO:0030170">
    <property type="term" value="F:pyridoxal phosphate binding"/>
    <property type="evidence" value="ECO:0007669"/>
    <property type="project" value="TreeGrafter"/>
</dbReference>
<evidence type="ECO:0000256" key="3">
    <source>
        <dbReference type="PIRSR" id="PIRSR000390-2"/>
    </source>
</evidence>
<dbReference type="PANTHER" id="PTHR30244:SF34">
    <property type="entry name" value="DTDP-4-AMINO-4,6-DIDEOXYGALACTOSE TRANSAMINASE"/>
    <property type="match status" value="1"/>
</dbReference>